<sequence>MLRPNRILYLCSTDDETFASFEDILLGCEWFVDYVIFLEYCVQDLTLLPWDVFL</sequence>
<protein>
    <submittedName>
        <fullName evidence="1">Uncharacterized protein</fullName>
    </submittedName>
</protein>
<organism evidence="1 2">
    <name type="scientific">Stegodyphus mimosarum</name>
    <name type="common">African social velvet spider</name>
    <dbReference type="NCBI Taxonomy" id="407821"/>
    <lineage>
        <taxon>Eukaryota</taxon>
        <taxon>Metazoa</taxon>
        <taxon>Ecdysozoa</taxon>
        <taxon>Arthropoda</taxon>
        <taxon>Chelicerata</taxon>
        <taxon>Arachnida</taxon>
        <taxon>Araneae</taxon>
        <taxon>Araneomorphae</taxon>
        <taxon>Entelegynae</taxon>
        <taxon>Eresoidea</taxon>
        <taxon>Eresidae</taxon>
        <taxon>Stegodyphus</taxon>
    </lineage>
</organism>
<dbReference type="AlphaFoldDB" id="A0A087SVZ2"/>
<feature type="non-terminal residue" evidence="1">
    <location>
        <position position="54"/>
    </location>
</feature>
<gene>
    <name evidence="1" type="ORF">X975_09581</name>
</gene>
<evidence type="ECO:0000313" key="2">
    <source>
        <dbReference type="Proteomes" id="UP000054359"/>
    </source>
</evidence>
<dbReference type="Proteomes" id="UP000054359">
    <property type="component" value="Unassembled WGS sequence"/>
</dbReference>
<evidence type="ECO:0000313" key="1">
    <source>
        <dbReference type="EMBL" id="KFM57031.1"/>
    </source>
</evidence>
<reference evidence="1 2" key="1">
    <citation type="submission" date="2013-11" db="EMBL/GenBank/DDBJ databases">
        <title>Genome sequencing of Stegodyphus mimosarum.</title>
        <authorList>
            <person name="Bechsgaard J."/>
        </authorList>
    </citation>
    <scope>NUCLEOTIDE SEQUENCE [LARGE SCALE GENOMIC DNA]</scope>
</reference>
<accession>A0A087SVZ2</accession>
<dbReference type="EMBL" id="KK112200">
    <property type="protein sequence ID" value="KFM57031.1"/>
    <property type="molecule type" value="Genomic_DNA"/>
</dbReference>
<keyword evidence="2" id="KW-1185">Reference proteome</keyword>
<proteinExistence type="predicted"/>
<name>A0A087SVZ2_STEMI</name>